<name>A0ABR6U7M1_9ACTN</name>
<evidence type="ECO:0000256" key="8">
    <source>
        <dbReference type="ARBA" id="ARBA00039401"/>
    </source>
</evidence>
<dbReference type="PROSITE" id="PS50109">
    <property type="entry name" value="HIS_KIN"/>
    <property type="match status" value="1"/>
</dbReference>
<organism evidence="11 12">
    <name type="scientific">Nocardioides deserti</name>
    <dbReference type="NCBI Taxonomy" id="1588644"/>
    <lineage>
        <taxon>Bacteria</taxon>
        <taxon>Bacillati</taxon>
        <taxon>Actinomycetota</taxon>
        <taxon>Actinomycetes</taxon>
        <taxon>Propionibacteriales</taxon>
        <taxon>Nocardioidaceae</taxon>
        <taxon>Nocardioides</taxon>
    </lineage>
</organism>
<dbReference type="Proteomes" id="UP000604001">
    <property type="component" value="Unassembled WGS sequence"/>
</dbReference>
<dbReference type="InterPro" id="IPR004358">
    <property type="entry name" value="Sig_transdc_His_kin-like_C"/>
</dbReference>
<gene>
    <name evidence="11" type="ORF">H7344_08970</name>
</gene>
<comment type="caution">
    <text evidence="11">The sequence shown here is derived from an EMBL/GenBank/DDBJ whole genome shotgun (WGS) entry which is preliminary data.</text>
</comment>
<evidence type="ECO:0000256" key="7">
    <source>
        <dbReference type="ARBA" id="ARBA00023012"/>
    </source>
</evidence>
<dbReference type="EC" id="2.7.13.3" evidence="2"/>
<dbReference type="SUPFAM" id="SSF55874">
    <property type="entry name" value="ATPase domain of HSP90 chaperone/DNA topoisomerase II/histidine kinase"/>
    <property type="match status" value="1"/>
</dbReference>
<dbReference type="InterPro" id="IPR003594">
    <property type="entry name" value="HATPase_dom"/>
</dbReference>
<keyword evidence="6" id="KW-0067">ATP-binding</keyword>
<comment type="catalytic activity">
    <reaction evidence="1">
        <text>ATP + protein L-histidine = ADP + protein N-phospho-L-histidine.</text>
        <dbReference type="EC" id="2.7.13.3"/>
    </reaction>
</comment>
<feature type="transmembrane region" description="Helical" evidence="9">
    <location>
        <begin position="105"/>
        <end position="127"/>
    </location>
</feature>
<evidence type="ECO:0000256" key="1">
    <source>
        <dbReference type="ARBA" id="ARBA00000085"/>
    </source>
</evidence>
<feature type="domain" description="Histidine kinase" evidence="10">
    <location>
        <begin position="274"/>
        <end position="470"/>
    </location>
</feature>
<dbReference type="InterPro" id="IPR005467">
    <property type="entry name" value="His_kinase_dom"/>
</dbReference>
<keyword evidence="12" id="KW-1185">Reference proteome</keyword>
<keyword evidence="9" id="KW-0472">Membrane</keyword>
<evidence type="ECO:0000256" key="2">
    <source>
        <dbReference type="ARBA" id="ARBA00012438"/>
    </source>
</evidence>
<feature type="transmembrane region" description="Helical" evidence="9">
    <location>
        <begin position="72"/>
        <end position="93"/>
    </location>
</feature>
<keyword evidence="9" id="KW-1133">Transmembrane helix</keyword>
<feature type="transmembrane region" description="Helical" evidence="9">
    <location>
        <begin position="165"/>
        <end position="184"/>
    </location>
</feature>
<feature type="transmembrane region" description="Helical" evidence="9">
    <location>
        <begin position="196"/>
        <end position="217"/>
    </location>
</feature>
<evidence type="ECO:0000256" key="5">
    <source>
        <dbReference type="ARBA" id="ARBA00022777"/>
    </source>
</evidence>
<keyword evidence="7" id="KW-0902">Two-component regulatory system</keyword>
<dbReference type="Gene3D" id="3.30.565.10">
    <property type="entry name" value="Histidine kinase-like ATPase, C-terminal domain"/>
    <property type="match status" value="1"/>
</dbReference>
<accession>A0ABR6U7M1</accession>
<keyword evidence="3" id="KW-0808">Transferase</keyword>
<evidence type="ECO:0000313" key="11">
    <source>
        <dbReference type="EMBL" id="MBC2960424.1"/>
    </source>
</evidence>
<keyword evidence="5" id="KW-0418">Kinase</keyword>
<dbReference type="PRINTS" id="PR00344">
    <property type="entry name" value="BCTRLSENSOR"/>
</dbReference>
<feature type="transmembrane region" description="Helical" evidence="9">
    <location>
        <begin position="48"/>
        <end position="65"/>
    </location>
</feature>
<feature type="transmembrane region" description="Helical" evidence="9">
    <location>
        <begin position="12"/>
        <end position="33"/>
    </location>
</feature>
<proteinExistence type="predicted"/>
<evidence type="ECO:0000256" key="4">
    <source>
        <dbReference type="ARBA" id="ARBA00022741"/>
    </source>
</evidence>
<reference evidence="11 12" key="1">
    <citation type="submission" date="2020-08" db="EMBL/GenBank/DDBJ databases">
        <title>novel species in genus Nocardioides.</title>
        <authorList>
            <person name="Zhang G."/>
        </authorList>
    </citation>
    <scope>NUCLEOTIDE SEQUENCE [LARGE SCALE GENOMIC DNA]</scope>
    <source>
        <strain evidence="11 12">SC8A-24</strain>
    </source>
</reference>
<evidence type="ECO:0000256" key="9">
    <source>
        <dbReference type="SAM" id="Phobius"/>
    </source>
</evidence>
<dbReference type="Pfam" id="PF02518">
    <property type="entry name" value="HATPase_c"/>
    <property type="match status" value="1"/>
</dbReference>
<dbReference type="EMBL" id="JACMYC010000004">
    <property type="protein sequence ID" value="MBC2960424.1"/>
    <property type="molecule type" value="Genomic_DNA"/>
</dbReference>
<dbReference type="SMART" id="SM00387">
    <property type="entry name" value="HATPase_c"/>
    <property type="match status" value="1"/>
</dbReference>
<dbReference type="InterPro" id="IPR050351">
    <property type="entry name" value="BphY/WalK/GraS-like"/>
</dbReference>
<sequence length="472" mass="49932">MRRWLDRGAGDGRTVLALVLVLTVPLLLLGWLVPSARDLDRAALSYELLVYPSVLVAGLLFYVCWRMSGNPTTAWLAAGVTVVGAQGVGLAAVRLAQPTAFAAHAGWMTGIDLALQALVVAGTVLAARRPLHVDPFLAGLVVGAVVTALRATALDLPALGLSGTALRGLAVLLFVGQACAALLLTRLSGAPGWVRLRIGLASVALGFSQLVLAPGLFEDLEAALATVLRIGGAVVLIHTALALLQVNTRRYGSTVRSLHRRMEHLEADARVNRERLHEIGATIAGIANVSQVLHTHPGISPDRRRHLEQAMDAEASRLQRLMDDRRTTRFEQADLDAVLEPLVTAHQARGRQVAWAPSQVKALCRPDDVAEVVNILLENAAQHARTACTLEVDHAADVIEIRVGDDGPGVPADLAGTIFDWGRSGPASTGQGIGLHIAHRLMVEQGGDLRLEPAPPGQGATFVAVLPGEVPE</sequence>
<protein>
    <recommendedName>
        <fullName evidence="8">Sensor-like histidine kinase SenX3</fullName>
        <ecNumber evidence="2">2.7.13.3</ecNumber>
    </recommendedName>
</protein>
<dbReference type="PANTHER" id="PTHR42878:SF7">
    <property type="entry name" value="SENSOR HISTIDINE KINASE GLRK"/>
    <property type="match status" value="1"/>
</dbReference>
<evidence type="ECO:0000256" key="3">
    <source>
        <dbReference type="ARBA" id="ARBA00022679"/>
    </source>
</evidence>
<evidence type="ECO:0000259" key="10">
    <source>
        <dbReference type="PROSITE" id="PS50109"/>
    </source>
</evidence>
<dbReference type="InterPro" id="IPR036890">
    <property type="entry name" value="HATPase_C_sf"/>
</dbReference>
<keyword evidence="4" id="KW-0547">Nucleotide-binding</keyword>
<evidence type="ECO:0000313" key="12">
    <source>
        <dbReference type="Proteomes" id="UP000604001"/>
    </source>
</evidence>
<evidence type="ECO:0000256" key="6">
    <source>
        <dbReference type="ARBA" id="ARBA00022840"/>
    </source>
</evidence>
<dbReference type="PANTHER" id="PTHR42878">
    <property type="entry name" value="TWO-COMPONENT HISTIDINE KINASE"/>
    <property type="match status" value="1"/>
</dbReference>
<feature type="transmembrane region" description="Helical" evidence="9">
    <location>
        <begin position="223"/>
        <end position="244"/>
    </location>
</feature>
<feature type="transmembrane region" description="Helical" evidence="9">
    <location>
        <begin position="136"/>
        <end position="153"/>
    </location>
</feature>
<keyword evidence="9" id="KW-0812">Transmembrane</keyword>
<dbReference type="RefSeq" id="WP_186345677.1">
    <property type="nucleotide sequence ID" value="NZ_BMMR01000001.1"/>
</dbReference>